<dbReference type="PROSITE" id="PS51257">
    <property type="entry name" value="PROKAR_LIPOPROTEIN"/>
    <property type="match status" value="1"/>
</dbReference>
<comment type="caution">
    <text evidence="1">The sequence shown here is derived from an EMBL/GenBank/DDBJ whole genome shotgun (WGS) entry which is preliminary data.</text>
</comment>
<sequence>MKKIFKIERIATVFLIMVIALSSCTKDLDITPKDDQDLLGEDFLQTKLLIKNY</sequence>
<gene>
    <name evidence="1" type="ORF">N5A56_007840</name>
</gene>
<name>A0ABT5S896_9FLAO</name>
<protein>
    <recommendedName>
        <fullName evidence="3">RagB/SusD family nutrient uptake outer membrane protein</fullName>
    </recommendedName>
</protein>
<evidence type="ECO:0000313" key="2">
    <source>
        <dbReference type="Proteomes" id="UP001151478"/>
    </source>
</evidence>
<proteinExistence type="predicted"/>
<dbReference type="Proteomes" id="UP001151478">
    <property type="component" value="Unassembled WGS sequence"/>
</dbReference>
<evidence type="ECO:0000313" key="1">
    <source>
        <dbReference type="EMBL" id="MDD7914337.1"/>
    </source>
</evidence>
<dbReference type="EMBL" id="JAOSLC020000003">
    <property type="protein sequence ID" value="MDD7914337.1"/>
    <property type="molecule type" value="Genomic_DNA"/>
</dbReference>
<evidence type="ECO:0008006" key="3">
    <source>
        <dbReference type="Google" id="ProtNLM"/>
    </source>
</evidence>
<organism evidence="1 2">
    <name type="scientific">Polaribacter ponticola</name>
    <dbReference type="NCBI Taxonomy" id="2978475"/>
    <lineage>
        <taxon>Bacteria</taxon>
        <taxon>Pseudomonadati</taxon>
        <taxon>Bacteroidota</taxon>
        <taxon>Flavobacteriia</taxon>
        <taxon>Flavobacteriales</taxon>
        <taxon>Flavobacteriaceae</taxon>
    </lineage>
</organism>
<keyword evidence="2" id="KW-1185">Reference proteome</keyword>
<accession>A0ABT5S896</accession>
<reference evidence="1" key="1">
    <citation type="submission" date="2023-02" db="EMBL/GenBank/DDBJ databases">
        <title>Polaribacter ponticola sp. nov., isolated from seawater.</title>
        <authorList>
            <person name="Baek J.H."/>
            <person name="Kim J.M."/>
            <person name="Choi D.G."/>
            <person name="Jeon C.O."/>
        </authorList>
    </citation>
    <scope>NUCLEOTIDE SEQUENCE</scope>
    <source>
        <strain evidence="1">MSW5</strain>
    </source>
</reference>
<dbReference type="RefSeq" id="WP_274270313.1">
    <property type="nucleotide sequence ID" value="NZ_JAOSLC020000003.1"/>
</dbReference>